<comment type="pathway">
    <text evidence="3">Protein modification; protein ubiquitination.</text>
</comment>
<dbReference type="InterPro" id="IPR000594">
    <property type="entry name" value="ThiF_NAD_FAD-bd"/>
</dbReference>
<dbReference type="Gene3D" id="1.10.10.2660">
    <property type="entry name" value="Ubiquitin-activating enzyme E1, SCCH domain"/>
    <property type="match status" value="1"/>
</dbReference>
<sequence length="1069" mass="119202">MLSRKRDTEPEVEQRGEDPDPNPTKKGKSSLFPSSSSINPPSKNSMQIDSINGTAASSVEIDEDLHSRQLAVYGRETMRRLFASNVLISGLQGLGAEIAKNLVLAGVRSVTLHDEGNVELWDLASNFFLSESDIGKNRALACVQKLQELNNAVLISTLTGPLEKEQLSEFQAVVFTEISLEKAIEFDEYCHTHNPPIAFIKSEVRGLFGNIFCDFGPEFTVLDVDGEEPHTGIVASISNDNPALVSCVDDERLEFQDGDLVIFSEIKGMSELNDGKPRKVKSARPYSFMLEEDTTNYGVYERGGIVTQVKLPKVLKFRSLGEAIKEPGEYLLSDFSKFDRPPHLHIAFIALDKFRTEMGRFPVAGSEEDVQKLFDLATGVNQTMGDGNKVEEIDKNLMRHFANGARAVLNPMAAMFGGIVGQEVVKACSGKFHPLFQFFYFDSVESLPTEPLEADDLKPLNSRYDAQISVFGSKLQKKLEESKIFMVGSGALGCEFLKNLALMGVSCSQKGKLTITDDDVIEKSNLSRQFLFRDWNIGQAKSTVAAAAASAINPNFHVEALQNRASPETENVFDDAFWESLDSVINALDNVTARMYIDSRCLYFQKPLLESGTLGAKCNTQMVIPHLTENYGASRDPPEKQAPMCTVHSFPHNIDHCLTWARSEFEGLLEKTPNEVNSFLSNPDGYASGMRSAGDAQARDQLERVLECLDKERCETFQDCITWIRLKFEEYFANRVKQLTFTFPEDSLTSSGAPFWSAPKRFPRPLEFSSSDPSHFYFIMAGAILRAETFGIPTPDWAKDPKKLAEAIDKVLVPEFQPKQGVKIVTDEKATSISTASIDDAAVINELIAKLEDCAKTLPSGFKMNPIQFEKDDDTNYHMDMIAGLANMRARNYSIPEVDKLKAKFIAGRIIPAIATSTAMATGLVCLELYKVLAGSHKLEDYRNTFANLALPLFSMAEPVPPKTIKHQDMAWTVWDRWTINGDITLRELLQWLKEKGLNAYSISCGTSLLYNSMFPRHKERLDKKVVDVAKDVAKVEVPPYRRHLDVVVACEDDDDNDIDIPLVSVYFR</sequence>
<evidence type="ECO:0000256" key="6">
    <source>
        <dbReference type="ARBA" id="ARBA00012990"/>
    </source>
</evidence>
<dbReference type="Gene3D" id="3.40.50.12550">
    <property type="entry name" value="Ubiquitin-activating enzyme E1, inactive adenylation domain, subdomain 2"/>
    <property type="match status" value="1"/>
</dbReference>
<dbReference type="InterPro" id="IPR032420">
    <property type="entry name" value="E1_4HB"/>
</dbReference>
<evidence type="ECO:0000256" key="13">
    <source>
        <dbReference type="SAM" id="MobiDB-lite"/>
    </source>
</evidence>
<dbReference type="Pfam" id="PF16190">
    <property type="entry name" value="E1_FCCH"/>
    <property type="match status" value="1"/>
</dbReference>
<comment type="similarity">
    <text evidence="4 12">Belongs to the ubiquitin-activating E1 family.</text>
</comment>
<dbReference type="InterPro" id="IPR038252">
    <property type="entry name" value="UBA_E1_C_sf"/>
</dbReference>
<comment type="caution">
    <text evidence="15">The sequence shown here is derived from an EMBL/GenBank/DDBJ whole genome shotgun (WGS) entry which is preliminary data.</text>
</comment>
<dbReference type="Gene3D" id="3.50.50.80">
    <property type="entry name" value="Ubiquitin-activating enzyme E1, inactive adenylation domain, subdomain 1"/>
    <property type="match status" value="1"/>
</dbReference>
<evidence type="ECO:0000256" key="9">
    <source>
        <dbReference type="ARBA" id="ARBA00022786"/>
    </source>
</evidence>
<evidence type="ECO:0000313" key="15">
    <source>
        <dbReference type="EMBL" id="KAJ3704526.1"/>
    </source>
</evidence>
<evidence type="ECO:0000313" key="16">
    <source>
        <dbReference type="Proteomes" id="UP001210211"/>
    </source>
</evidence>
<evidence type="ECO:0000256" key="4">
    <source>
        <dbReference type="ARBA" id="ARBA00005673"/>
    </source>
</evidence>
<evidence type="ECO:0000256" key="10">
    <source>
        <dbReference type="ARBA" id="ARBA00022840"/>
    </source>
</evidence>
<dbReference type="EC" id="6.2.1.45" evidence="6"/>
<dbReference type="Pfam" id="PF09358">
    <property type="entry name" value="E1_UFD"/>
    <property type="match status" value="1"/>
</dbReference>
<dbReference type="AlphaFoldDB" id="A0AAD5ZV01"/>
<dbReference type="InterPro" id="IPR033127">
    <property type="entry name" value="UBQ-activ_enz_E1_Cys_AS"/>
</dbReference>
<keyword evidence="10 12" id="KW-0067">ATP-binding</keyword>
<dbReference type="NCBIfam" id="TIGR01408">
    <property type="entry name" value="Ube1"/>
    <property type="match status" value="1"/>
</dbReference>
<dbReference type="FunFam" id="3.10.290.60:FF:000001">
    <property type="entry name" value="Ubiquitin-activating enzyme E1 2"/>
    <property type="match status" value="1"/>
</dbReference>
<dbReference type="GO" id="GO:0019948">
    <property type="term" value="F:SUMO activating enzyme activity"/>
    <property type="evidence" value="ECO:0007669"/>
    <property type="project" value="TreeGrafter"/>
</dbReference>
<evidence type="ECO:0000256" key="2">
    <source>
        <dbReference type="ARBA" id="ARBA00002457"/>
    </source>
</evidence>
<dbReference type="SUPFAM" id="SSF69572">
    <property type="entry name" value="Activating enzymes of the ubiquitin-like proteins"/>
    <property type="match status" value="2"/>
</dbReference>
<dbReference type="FunFam" id="1.10.10.2660:FF:000002">
    <property type="entry name" value="Ubiquitin-activating enzyme E1 2"/>
    <property type="match status" value="1"/>
</dbReference>
<dbReference type="InterPro" id="IPR035985">
    <property type="entry name" value="Ubiquitin-activating_enz"/>
</dbReference>
<dbReference type="GO" id="GO:0005737">
    <property type="term" value="C:cytoplasm"/>
    <property type="evidence" value="ECO:0007669"/>
    <property type="project" value="TreeGrafter"/>
</dbReference>
<dbReference type="SMART" id="SM00985">
    <property type="entry name" value="UBA_e1_C"/>
    <property type="match status" value="1"/>
</dbReference>
<gene>
    <name evidence="15" type="ORF">LUZ61_008231</name>
</gene>
<dbReference type="GO" id="GO:0005524">
    <property type="term" value="F:ATP binding"/>
    <property type="evidence" value="ECO:0007669"/>
    <property type="project" value="UniProtKB-KW"/>
</dbReference>
<keyword evidence="16" id="KW-1185">Reference proteome</keyword>
<dbReference type="GO" id="GO:0004839">
    <property type="term" value="F:ubiquitin activating enzyme activity"/>
    <property type="evidence" value="ECO:0007669"/>
    <property type="project" value="UniProtKB-EC"/>
</dbReference>
<dbReference type="InterPro" id="IPR032418">
    <property type="entry name" value="E1_FCCH"/>
</dbReference>
<dbReference type="FunFam" id="3.40.50.720:FF:000015">
    <property type="entry name" value="Ubiquitin-activating enzyme E1 1"/>
    <property type="match status" value="1"/>
</dbReference>
<evidence type="ECO:0000256" key="7">
    <source>
        <dbReference type="ARBA" id="ARBA00022598"/>
    </source>
</evidence>
<comment type="catalytic activity">
    <reaction evidence="1">
        <text>ATP + ubiquitin + [E1 ubiquitin-activating enzyme]-L-cysteine = AMP + diphosphate + S-ubiquitinyl-[E1 ubiquitin-activating enzyme]-L-cysteine.</text>
        <dbReference type="EC" id="6.2.1.45"/>
    </reaction>
</comment>
<dbReference type="CDD" id="cd01491">
    <property type="entry name" value="Ube1_repeat1"/>
    <property type="match status" value="1"/>
</dbReference>
<comment type="subunit">
    <text evidence="5">Monomer.</text>
</comment>
<name>A0AAD5ZV01_9POAL</name>
<keyword evidence="8 12" id="KW-0547">Nucleotide-binding</keyword>
<comment type="function">
    <text evidence="2">Activates ubiquitin by first adenylating its C-terminal glycine residue with ATP, and thereafter linking this residue to the side chain of a cysteine residue in E1, yielding a ubiquitin-E1 thioester and free AMP.</text>
</comment>
<dbReference type="PROSITE" id="PS00865">
    <property type="entry name" value="UBIQUITIN_ACTIVAT_2"/>
    <property type="match status" value="1"/>
</dbReference>
<dbReference type="CDD" id="cd01490">
    <property type="entry name" value="Ube1_repeat2"/>
    <property type="match status" value="1"/>
</dbReference>
<dbReference type="InterPro" id="IPR019572">
    <property type="entry name" value="UBA_E1_SCCH"/>
</dbReference>
<evidence type="ECO:0000256" key="8">
    <source>
        <dbReference type="ARBA" id="ARBA00022741"/>
    </source>
</evidence>
<protein>
    <recommendedName>
        <fullName evidence="6">E1 ubiquitin-activating enzyme</fullName>
        <ecNumber evidence="6">6.2.1.45</ecNumber>
    </recommendedName>
</protein>
<dbReference type="FunFam" id="2.40.30.180:FF:000001">
    <property type="entry name" value="ubiquitin-like modifier-activating enzyme 1"/>
    <property type="match status" value="1"/>
</dbReference>
<organism evidence="15 16">
    <name type="scientific">Rhynchospora tenuis</name>
    <dbReference type="NCBI Taxonomy" id="198213"/>
    <lineage>
        <taxon>Eukaryota</taxon>
        <taxon>Viridiplantae</taxon>
        <taxon>Streptophyta</taxon>
        <taxon>Embryophyta</taxon>
        <taxon>Tracheophyta</taxon>
        <taxon>Spermatophyta</taxon>
        <taxon>Magnoliopsida</taxon>
        <taxon>Liliopsida</taxon>
        <taxon>Poales</taxon>
        <taxon>Cyperaceae</taxon>
        <taxon>Cyperoideae</taxon>
        <taxon>Rhynchosporeae</taxon>
        <taxon>Rhynchospora</taxon>
    </lineage>
</organism>
<evidence type="ECO:0000256" key="3">
    <source>
        <dbReference type="ARBA" id="ARBA00004906"/>
    </source>
</evidence>
<dbReference type="FunFam" id="3.40.50.12550:FF:000001">
    <property type="entry name" value="Ubiquitin-activating enzyme E1 1"/>
    <property type="match status" value="1"/>
</dbReference>
<dbReference type="InterPro" id="IPR045886">
    <property type="entry name" value="ThiF/MoeB/HesA"/>
</dbReference>
<reference evidence="15 16" key="1">
    <citation type="journal article" date="2022" name="Cell">
        <title>Repeat-based holocentromeres influence genome architecture and karyotype evolution.</title>
        <authorList>
            <person name="Hofstatter P.G."/>
            <person name="Thangavel G."/>
            <person name="Lux T."/>
            <person name="Neumann P."/>
            <person name="Vondrak T."/>
            <person name="Novak P."/>
            <person name="Zhang M."/>
            <person name="Costa L."/>
            <person name="Castellani M."/>
            <person name="Scott A."/>
            <person name="Toegelov H."/>
            <person name="Fuchs J."/>
            <person name="Mata-Sucre Y."/>
            <person name="Dias Y."/>
            <person name="Vanzela A.L.L."/>
            <person name="Huettel B."/>
            <person name="Almeida C.C.S."/>
            <person name="Simkova H."/>
            <person name="Souza G."/>
            <person name="Pedrosa-Harand A."/>
            <person name="Macas J."/>
            <person name="Mayer K.F.X."/>
            <person name="Houben A."/>
            <person name="Marques A."/>
        </authorList>
    </citation>
    <scope>NUCLEOTIDE SEQUENCE [LARGE SCALE GENOMIC DNA]</scope>
    <source>
        <strain evidence="15">RhyTen1mFocal</strain>
    </source>
</reference>
<proteinExistence type="inferred from homology"/>
<dbReference type="InterPro" id="IPR042063">
    <property type="entry name" value="Ubi_acti_E1_SCCH"/>
</dbReference>
<keyword evidence="7 12" id="KW-0436">Ligase</keyword>
<dbReference type="InterPro" id="IPR000011">
    <property type="entry name" value="UBQ/SUMO-activ_enz_E1-like"/>
</dbReference>
<dbReference type="Pfam" id="PF16191">
    <property type="entry name" value="E1_4HB"/>
    <property type="match status" value="1"/>
</dbReference>
<feature type="compositionally biased region" description="Basic and acidic residues" evidence="13">
    <location>
        <begin position="1"/>
        <end position="18"/>
    </location>
</feature>
<dbReference type="GO" id="GO:0004842">
    <property type="term" value="F:ubiquitin-protein transferase activity"/>
    <property type="evidence" value="ECO:0007669"/>
    <property type="project" value="UniProtKB-ARBA"/>
</dbReference>
<keyword evidence="9 12" id="KW-0833">Ubl conjugation pathway</keyword>
<dbReference type="Gene3D" id="3.40.50.720">
    <property type="entry name" value="NAD(P)-binding Rossmann-like Domain"/>
    <property type="match status" value="1"/>
</dbReference>
<dbReference type="InterPro" id="IPR018074">
    <property type="entry name" value="UBQ-activ_enz_E1_CS"/>
</dbReference>
<accession>A0AAD5ZV01</accession>
<evidence type="ECO:0000256" key="12">
    <source>
        <dbReference type="RuleBase" id="RU000519"/>
    </source>
</evidence>
<dbReference type="Gene3D" id="2.40.30.180">
    <property type="entry name" value="Ubiquitin-activating enzyme E1, FCCH domain"/>
    <property type="match status" value="1"/>
</dbReference>
<dbReference type="PANTHER" id="PTHR10953:SF4">
    <property type="entry name" value="UBIQUITIN-ACTIVATING ENZYME E1 C-TERMINAL DOMAIN-CONTAINING PROTEIN"/>
    <property type="match status" value="1"/>
</dbReference>
<dbReference type="PANTHER" id="PTHR10953">
    <property type="entry name" value="UBIQUITIN-ACTIVATING ENZYME E1"/>
    <property type="match status" value="1"/>
</dbReference>
<evidence type="ECO:0000256" key="5">
    <source>
        <dbReference type="ARBA" id="ARBA00011245"/>
    </source>
</evidence>
<dbReference type="PROSITE" id="PS00536">
    <property type="entry name" value="UBIQUITIN_ACTIVAT_1"/>
    <property type="match status" value="1"/>
</dbReference>
<feature type="region of interest" description="Disordered" evidence="13">
    <location>
        <begin position="1"/>
        <end position="49"/>
    </location>
</feature>
<dbReference type="PRINTS" id="PR01849">
    <property type="entry name" value="UBIQUITINACT"/>
</dbReference>
<dbReference type="InterPro" id="IPR018075">
    <property type="entry name" value="UBQ-activ_enz_E1"/>
</dbReference>
<dbReference type="InterPro" id="IPR018965">
    <property type="entry name" value="Ub-activating_enz_E1_C"/>
</dbReference>
<dbReference type="FunFam" id="3.50.50.80:FF:000003">
    <property type="entry name" value="Ubiquitin-activating enzyme E1 2"/>
    <property type="match status" value="1"/>
</dbReference>
<evidence type="ECO:0000259" key="14">
    <source>
        <dbReference type="SMART" id="SM00985"/>
    </source>
</evidence>
<dbReference type="InterPro" id="IPR042449">
    <property type="entry name" value="Ub-E1_IAD_1"/>
</dbReference>
<dbReference type="InterPro" id="IPR042302">
    <property type="entry name" value="E1_FCCH_sf"/>
</dbReference>
<dbReference type="Gene3D" id="3.10.290.60">
    <property type="entry name" value="Ubiquitin-activating enzyme E1, UFD domain"/>
    <property type="match status" value="1"/>
</dbReference>
<evidence type="ECO:0000256" key="11">
    <source>
        <dbReference type="PROSITE-ProRule" id="PRU10132"/>
    </source>
</evidence>
<feature type="compositionally biased region" description="Low complexity" evidence="13">
    <location>
        <begin position="29"/>
        <end position="45"/>
    </location>
</feature>
<dbReference type="GO" id="GO:0016925">
    <property type="term" value="P:protein sumoylation"/>
    <property type="evidence" value="ECO:0007669"/>
    <property type="project" value="TreeGrafter"/>
</dbReference>
<dbReference type="GO" id="GO:0031510">
    <property type="term" value="C:SUMO activating enzyme complex"/>
    <property type="evidence" value="ECO:0007669"/>
    <property type="project" value="TreeGrafter"/>
</dbReference>
<dbReference type="Pfam" id="PF10585">
    <property type="entry name" value="UBA_E1_SCCH"/>
    <property type="match status" value="1"/>
</dbReference>
<dbReference type="Pfam" id="PF00899">
    <property type="entry name" value="ThiF"/>
    <property type="match status" value="1"/>
</dbReference>
<dbReference type="Proteomes" id="UP001210211">
    <property type="component" value="Unassembled WGS sequence"/>
</dbReference>
<evidence type="ECO:0000256" key="1">
    <source>
        <dbReference type="ARBA" id="ARBA00000488"/>
    </source>
</evidence>
<feature type="active site" description="Glycyl thioester intermediate" evidence="11">
    <location>
        <position position="645"/>
    </location>
</feature>
<feature type="domain" description="Ubiquitin-activating enzyme E1 C-terminal" evidence="14">
    <location>
        <begin position="942"/>
        <end position="1064"/>
    </location>
</feature>
<dbReference type="EMBL" id="JAMRDG010000001">
    <property type="protein sequence ID" value="KAJ3704526.1"/>
    <property type="molecule type" value="Genomic_DNA"/>
</dbReference>